<evidence type="ECO:0000313" key="3">
    <source>
        <dbReference type="Proteomes" id="UP001367676"/>
    </source>
</evidence>
<feature type="region of interest" description="Disordered" evidence="1">
    <location>
        <begin position="31"/>
        <end position="56"/>
    </location>
</feature>
<reference evidence="2 3" key="1">
    <citation type="submission" date="2024-03" db="EMBL/GenBank/DDBJ databases">
        <title>Adaptation during the transition from Ophiocordyceps entomopathogen to insect associate is accompanied by gene loss and intensified selection.</title>
        <authorList>
            <person name="Ward C.M."/>
            <person name="Onetto C.A."/>
            <person name="Borneman A.R."/>
        </authorList>
    </citation>
    <scope>NUCLEOTIDE SEQUENCE [LARGE SCALE GENOMIC DNA]</scope>
    <source>
        <strain evidence="2">AWRI1</strain>
        <tissue evidence="2">Single Adult Female</tissue>
    </source>
</reference>
<dbReference type="Proteomes" id="UP001367676">
    <property type="component" value="Unassembled WGS sequence"/>
</dbReference>
<organism evidence="2 3">
    <name type="scientific">Parthenolecanium corni</name>
    <dbReference type="NCBI Taxonomy" id="536013"/>
    <lineage>
        <taxon>Eukaryota</taxon>
        <taxon>Metazoa</taxon>
        <taxon>Ecdysozoa</taxon>
        <taxon>Arthropoda</taxon>
        <taxon>Hexapoda</taxon>
        <taxon>Insecta</taxon>
        <taxon>Pterygota</taxon>
        <taxon>Neoptera</taxon>
        <taxon>Paraneoptera</taxon>
        <taxon>Hemiptera</taxon>
        <taxon>Sternorrhyncha</taxon>
        <taxon>Coccoidea</taxon>
        <taxon>Coccidae</taxon>
        <taxon>Parthenolecanium</taxon>
    </lineage>
</organism>
<comment type="caution">
    <text evidence="2">The sequence shown here is derived from an EMBL/GenBank/DDBJ whole genome shotgun (WGS) entry which is preliminary data.</text>
</comment>
<feature type="region of interest" description="Disordered" evidence="1">
    <location>
        <begin position="78"/>
        <end position="100"/>
    </location>
</feature>
<gene>
    <name evidence="2" type="ORF">V9T40_009152</name>
</gene>
<protein>
    <submittedName>
        <fullName evidence="2">Uncharacterized protein</fullName>
    </submittedName>
</protein>
<dbReference type="EMBL" id="JBBCAQ010000010">
    <property type="protein sequence ID" value="KAK7601711.1"/>
    <property type="molecule type" value="Genomic_DNA"/>
</dbReference>
<proteinExistence type="predicted"/>
<evidence type="ECO:0000256" key="1">
    <source>
        <dbReference type="SAM" id="MobiDB-lite"/>
    </source>
</evidence>
<sequence length="188" mass="20354">MFGTPARVGLERTGLPADLCHLLQEEDNLEDALQGLVPSDRSDDSSEEDDVTPQSPSALLAVRHEAIASERAAAKAGLVQQAKRMKRDSDAKFPPPDLGTKSRRLKQLYARSQFTVSAEKFIDKCDVPDKTIPLRSAAIQHSVEAGGHGQGFQRCNCTMACTTNACSCRQKGVLCNSKCHHTSSCANK</sequence>
<evidence type="ECO:0000313" key="2">
    <source>
        <dbReference type="EMBL" id="KAK7601711.1"/>
    </source>
</evidence>
<name>A0AAN9TRS0_9HEMI</name>
<accession>A0AAN9TRS0</accession>
<keyword evidence="3" id="KW-1185">Reference proteome</keyword>
<dbReference type="AlphaFoldDB" id="A0AAN9TRS0"/>